<evidence type="ECO:0000256" key="4">
    <source>
        <dbReference type="ARBA" id="ARBA00022729"/>
    </source>
</evidence>
<dbReference type="AlphaFoldDB" id="A0AAV4CH75"/>
<evidence type="ECO:0000256" key="1">
    <source>
        <dbReference type="ARBA" id="ARBA00022572"/>
    </source>
</evidence>
<evidence type="ECO:0000259" key="13">
    <source>
        <dbReference type="PROSITE" id="PS01180"/>
    </source>
</evidence>
<evidence type="ECO:0000256" key="5">
    <source>
        <dbReference type="ARBA" id="ARBA00022801"/>
    </source>
</evidence>
<dbReference type="PANTHER" id="PTHR22803">
    <property type="entry name" value="MANNOSE, PHOSPHOLIPASE, LECTIN RECEPTOR RELATED"/>
    <property type="match status" value="1"/>
</dbReference>
<dbReference type="SMART" id="SM00130">
    <property type="entry name" value="KR"/>
    <property type="match status" value="1"/>
</dbReference>
<keyword evidence="2 11" id="KW-0645">Protease</keyword>
<dbReference type="Pfam" id="PF00059">
    <property type="entry name" value="Lectin_C"/>
    <property type="match status" value="2"/>
</dbReference>
<dbReference type="SMART" id="SM00042">
    <property type="entry name" value="CUB"/>
    <property type="match status" value="1"/>
</dbReference>
<feature type="domain" description="C-type lectin" evidence="14">
    <location>
        <begin position="1108"/>
        <end position="1215"/>
    </location>
</feature>
<dbReference type="Pfam" id="PF00084">
    <property type="entry name" value="Sushi"/>
    <property type="match status" value="1"/>
</dbReference>
<dbReference type="InterPro" id="IPR000436">
    <property type="entry name" value="Sushi_SCR_CCP_dom"/>
</dbReference>
<dbReference type="Gene3D" id="3.40.390.10">
    <property type="entry name" value="Collagenase (Catalytic Domain)"/>
    <property type="match status" value="1"/>
</dbReference>
<comment type="cofactor">
    <cofactor evidence="11 12">
        <name>Zn(2+)</name>
        <dbReference type="ChEBI" id="CHEBI:29105"/>
    </cofactor>
    <text evidence="11 12">Binds 1 zinc ion per subunit.</text>
</comment>
<dbReference type="CDD" id="cd00037">
    <property type="entry name" value="CLECT"/>
    <property type="match status" value="1"/>
</dbReference>
<keyword evidence="19" id="KW-1185">Reference proteome</keyword>
<feature type="domain" description="C-type lectin" evidence="14">
    <location>
        <begin position="882"/>
        <end position="993"/>
    </location>
</feature>
<dbReference type="InterPro" id="IPR016186">
    <property type="entry name" value="C-type_lectin-like/link_sf"/>
</dbReference>
<keyword evidence="7 11" id="KW-0482">Metalloprotease</keyword>
<accession>A0AAV4CH75</accession>
<dbReference type="SUPFAM" id="SSF56436">
    <property type="entry name" value="C-type lectin-like"/>
    <property type="match status" value="2"/>
</dbReference>
<name>A0AAV4CH75_9GAST</name>
<dbReference type="SUPFAM" id="SSF57440">
    <property type="entry name" value="Kringle-like"/>
    <property type="match status" value="1"/>
</dbReference>
<dbReference type="GO" id="GO:0004222">
    <property type="term" value="F:metalloendopeptidase activity"/>
    <property type="evidence" value="ECO:0007669"/>
    <property type="project" value="UniProtKB-UniRule"/>
</dbReference>
<dbReference type="SUPFAM" id="SSF49854">
    <property type="entry name" value="Spermadhesin, CUB domain"/>
    <property type="match status" value="1"/>
</dbReference>
<organism evidence="18 19">
    <name type="scientific">Plakobranchus ocellatus</name>
    <dbReference type="NCBI Taxonomy" id="259542"/>
    <lineage>
        <taxon>Eukaryota</taxon>
        <taxon>Metazoa</taxon>
        <taxon>Spiralia</taxon>
        <taxon>Lophotrochozoa</taxon>
        <taxon>Mollusca</taxon>
        <taxon>Gastropoda</taxon>
        <taxon>Heterobranchia</taxon>
        <taxon>Euthyneura</taxon>
        <taxon>Panpulmonata</taxon>
        <taxon>Sacoglossa</taxon>
        <taxon>Placobranchoidea</taxon>
        <taxon>Plakobranchidae</taxon>
        <taxon>Plakobranchus</taxon>
    </lineage>
</organism>
<feature type="binding site" evidence="11">
    <location>
        <position position="226"/>
    </location>
    <ligand>
        <name>Zn(2+)</name>
        <dbReference type="ChEBI" id="CHEBI:29105"/>
        <note>catalytic</note>
    </ligand>
</feature>
<keyword evidence="8" id="KW-1015">Disulfide bond</keyword>
<evidence type="ECO:0000313" key="19">
    <source>
        <dbReference type="Proteomes" id="UP000735302"/>
    </source>
</evidence>
<dbReference type="Gene3D" id="2.40.20.10">
    <property type="entry name" value="Plasminogen Kringle 4"/>
    <property type="match status" value="1"/>
</dbReference>
<evidence type="ECO:0000256" key="11">
    <source>
        <dbReference type="PROSITE-ProRule" id="PRU01211"/>
    </source>
</evidence>
<dbReference type="Proteomes" id="UP000735302">
    <property type="component" value="Unassembled WGS sequence"/>
</dbReference>
<dbReference type="CDD" id="cd00033">
    <property type="entry name" value="CCP"/>
    <property type="match status" value="1"/>
</dbReference>
<evidence type="ECO:0000256" key="3">
    <source>
        <dbReference type="ARBA" id="ARBA00022723"/>
    </source>
</evidence>
<feature type="binding site" evidence="11">
    <location>
        <position position="232"/>
    </location>
    <ligand>
        <name>Zn(2+)</name>
        <dbReference type="ChEBI" id="CHEBI:29105"/>
        <note>catalytic</note>
    </ligand>
</feature>
<dbReference type="InterPro" id="IPR024079">
    <property type="entry name" value="MetalloPept_cat_dom_sf"/>
</dbReference>
<dbReference type="InterPro" id="IPR050111">
    <property type="entry name" value="C-type_lectin/snaclec_domain"/>
</dbReference>
<dbReference type="PROSITE" id="PS50923">
    <property type="entry name" value="SUSHI"/>
    <property type="match status" value="1"/>
</dbReference>
<dbReference type="GO" id="GO:0008270">
    <property type="term" value="F:zinc ion binding"/>
    <property type="evidence" value="ECO:0007669"/>
    <property type="project" value="UniProtKB-UniRule"/>
</dbReference>
<gene>
    <name evidence="18" type="ORF">PoB_005765000</name>
</gene>
<dbReference type="InterPro" id="IPR001506">
    <property type="entry name" value="Peptidase_M12A"/>
</dbReference>
<dbReference type="InterPro" id="IPR006026">
    <property type="entry name" value="Peptidase_Metallo"/>
</dbReference>
<evidence type="ECO:0000256" key="8">
    <source>
        <dbReference type="ARBA" id="ARBA00023157"/>
    </source>
</evidence>
<proteinExistence type="predicted"/>
<comment type="caution">
    <text evidence="18">The sequence shown here is derived from an EMBL/GenBank/DDBJ whole genome shotgun (WGS) entry which is preliminary data.</text>
</comment>
<evidence type="ECO:0000259" key="15">
    <source>
        <dbReference type="PROSITE" id="PS50070"/>
    </source>
</evidence>
<dbReference type="SMART" id="SM00034">
    <property type="entry name" value="CLECT"/>
    <property type="match status" value="2"/>
</dbReference>
<keyword evidence="3 11" id="KW-0479">Metal-binding</keyword>
<dbReference type="InterPro" id="IPR000001">
    <property type="entry name" value="Kringle"/>
</dbReference>
<dbReference type="InterPro" id="IPR018378">
    <property type="entry name" value="C-type_lectin_CS"/>
</dbReference>
<dbReference type="Gene3D" id="2.10.70.10">
    <property type="entry name" value="Complement Module, domain 1"/>
    <property type="match status" value="1"/>
</dbReference>
<dbReference type="Pfam" id="PF00431">
    <property type="entry name" value="CUB"/>
    <property type="match status" value="1"/>
</dbReference>
<dbReference type="Gene3D" id="2.60.120.290">
    <property type="entry name" value="Spermadhesin, CUB domain"/>
    <property type="match status" value="1"/>
</dbReference>
<dbReference type="InterPro" id="IPR013806">
    <property type="entry name" value="Kringle-like"/>
</dbReference>
<feature type="active site" evidence="11">
    <location>
        <position position="223"/>
    </location>
</feature>
<dbReference type="SUPFAM" id="SSF57535">
    <property type="entry name" value="Complement control module/SCR domain"/>
    <property type="match status" value="1"/>
</dbReference>
<keyword evidence="6 11" id="KW-0862">Zinc</keyword>
<feature type="domain" description="Kringle" evidence="15">
    <location>
        <begin position="691"/>
        <end position="781"/>
    </location>
</feature>
<dbReference type="EMBL" id="BLXT01006360">
    <property type="protein sequence ID" value="GFO31145.1"/>
    <property type="molecule type" value="Genomic_DNA"/>
</dbReference>
<dbReference type="InterPro" id="IPR031569">
    <property type="entry name" value="ApeC"/>
</dbReference>
<dbReference type="PROSITE" id="PS50041">
    <property type="entry name" value="C_TYPE_LECTIN_2"/>
    <property type="match status" value="2"/>
</dbReference>
<dbReference type="InterPro" id="IPR000859">
    <property type="entry name" value="CUB_dom"/>
</dbReference>
<dbReference type="EC" id="3.4.24.-" evidence="12"/>
<dbReference type="PROSITE" id="PS51864">
    <property type="entry name" value="ASTACIN"/>
    <property type="match status" value="1"/>
</dbReference>
<dbReference type="PRINTS" id="PR00480">
    <property type="entry name" value="ASTACIN"/>
</dbReference>
<evidence type="ECO:0000256" key="12">
    <source>
        <dbReference type="RuleBase" id="RU361183"/>
    </source>
</evidence>
<evidence type="ECO:0000256" key="9">
    <source>
        <dbReference type="PROSITE-ProRule" id="PRU00121"/>
    </source>
</evidence>
<feature type="binding site" evidence="11">
    <location>
        <position position="222"/>
    </location>
    <ligand>
        <name>Zn(2+)</name>
        <dbReference type="ChEBI" id="CHEBI:29105"/>
        <note>catalytic</note>
    </ligand>
</feature>
<evidence type="ECO:0000259" key="14">
    <source>
        <dbReference type="PROSITE" id="PS50041"/>
    </source>
</evidence>
<dbReference type="PROSITE" id="PS01180">
    <property type="entry name" value="CUB"/>
    <property type="match status" value="1"/>
</dbReference>
<evidence type="ECO:0000259" key="17">
    <source>
        <dbReference type="PROSITE" id="PS51864"/>
    </source>
</evidence>
<comment type="caution">
    <text evidence="9">Lacks conserved residue(s) required for the propagation of feature annotation.</text>
</comment>
<feature type="domain" description="Sushi" evidence="16">
    <location>
        <begin position="815"/>
        <end position="872"/>
    </location>
</feature>
<feature type="domain" description="Peptidase M12A" evidence="17">
    <location>
        <begin position="120"/>
        <end position="321"/>
    </location>
</feature>
<dbReference type="InterPro" id="IPR001304">
    <property type="entry name" value="C-type_lectin-like"/>
</dbReference>
<protein>
    <recommendedName>
        <fullName evidence="12">Metalloendopeptidase</fullName>
        <ecNumber evidence="12">3.4.24.-</ecNumber>
    </recommendedName>
</protein>
<keyword evidence="5 11" id="KW-0378">Hydrolase</keyword>
<dbReference type="InterPro" id="IPR035914">
    <property type="entry name" value="Sperma_CUB_dom_sf"/>
</dbReference>
<reference evidence="18 19" key="1">
    <citation type="journal article" date="2021" name="Elife">
        <title>Chloroplast acquisition without the gene transfer in kleptoplastic sea slugs, Plakobranchus ocellatus.</title>
        <authorList>
            <person name="Maeda T."/>
            <person name="Takahashi S."/>
            <person name="Yoshida T."/>
            <person name="Shimamura S."/>
            <person name="Takaki Y."/>
            <person name="Nagai Y."/>
            <person name="Toyoda A."/>
            <person name="Suzuki Y."/>
            <person name="Arimoto A."/>
            <person name="Ishii H."/>
            <person name="Satoh N."/>
            <person name="Nishiyama T."/>
            <person name="Hasebe M."/>
            <person name="Maruyama T."/>
            <person name="Minagawa J."/>
            <person name="Obokata J."/>
            <person name="Shigenobu S."/>
        </authorList>
    </citation>
    <scope>NUCLEOTIDE SEQUENCE [LARGE SCALE GENOMIC DNA]</scope>
</reference>
<evidence type="ECO:0000256" key="2">
    <source>
        <dbReference type="ARBA" id="ARBA00022670"/>
    </source>
</evidence>
<dbReference type="InterPro" id="IPR035976">
    <property type="entry name" value="Sushi/SCR/CCP_sf"/>
</dbReference>
<sequence>MDRHSLVYSSLYYLILISSTLPANHGALTTSTDIDDEGIVEMYILAREEVDNELEEFYKTAPAGLDPDPNSEAMENLRNIREQIIKLGLPEQDLADLLKGDPGLIGRSKRGVRYRSIQRRAIDRNEQRRWTGGIVPYVFTQQIKPNHAHEIRKAMATYQRFTCLRYVPWEKVDGVTTNEKLNLDHPSYLSFIKASGCWSFLGNIWKETGQKISCCGGTTCIHEIGHAMGESHEQQSPNPDRYRFIGINFDNIKPDYVSSYAPHLGSKYFSSGYDLSTYMHYSQWTFRKPGKNTYVKYFPELPNSNSHYYLMREVSVMHKCQDKCSHLTITCENDGYLTLVDDKCSCRCIQGLDPATGCTTIYKADPPGMKFPGGKYTLPAHRSGCPDDSFALGSRTQYNDGGNKNSSNYALGGDISDKQVEQQFCSKTPDGSDWKWPGADFCVYRKGGKCPKGFDEGFVQYNDRPTSTERNAVSGELPDGVFDENTRLEFCCQNMGFSNDELYLPSRKPFVLIKHPKKECHQVRGMHFEHNDLRIVNTDDAGSAKEGGVNPVYKVEKKTNAYWTRFCHYKPAMIDCGDIINLDASSPEVTISSPDAPELECYWLIKAPAGQKLQLDFSSFDIKGKPGNCKDRLEVRYVRPGQPGVVYCGQGWDRTTISINNTIHLRMSTFGESTSHFTATVKLVNDADMCYSVADRGMTYDGNINFTRHFETCIPWHEASHCGMHSFKADKFSANLDSNKCRNPDQATGFMPWCYTNAEKCLRNYCDVCLLGKRFDSLAKCEDLKAAGQCVKEGCAKTCEDQWGQTSTPVKASQVACSTPGDAPDGTPVDPLKDLYSVGEWVTYKCNDGDTTKKRFCLTSGQWSSMGSVCTECPKAFTLNTKNSQCYFYPKVKTDFSKAMEKCQEDKAFVAYPKNADENLYLNNLTSYRIWLGITDQEKEGKFVTVEGKEAEFFNWASTEPNDYRKREDCTELKTDGEWNDSPCYYKRHFICQKAMTVINKCLDFSDKCTSLFAAKPSMCTDFPDFAEKDCRYTCGLCDLEGSPKCTIEKAGEAIKLYRGMFASFSCEEGYIRISGNEVRGCTASGTITGSPLECTKECPSGWTTNPENFHCYKKFNTKKTFPEAKADCEAQKGIVATAKNKQEQDIVNSVRNSGDIWLGMSDEITEKDWIWIDGDLVLWFNWNKWEPNDYGKSGEDCAMMKGNSQWNDMHCTKRQYPYVCKVPLSVFNSSK</sequence>
<dbReference type="PROSITE" id="PS50070">
    <property type="entry name" value="KRINGLE_2"/>
    <property type="match status" value="1"/>
</dbReference>
<keyword evidence="4" id="KW-0732">Signal</keyword>
<evidence type="ECO:0000256" key="6">
    <source>
        <dbReference type="ARBA" id="ARBA00022833"/>
    </source>
</evidence>
<dbReference type="Pfam" id="PF01400">
    <property type="entry name" value="Astacin"/>
    <property type="match status" value="1"/>
</dbReference>
<dbReference type="SMART" id="SM00235">
    <property type="entry name" value="ZnMc"/>
    <property type="match status" value="1"/>
</dbReference>
<dbReference type="Pfam" id="PF16977">
    <property type="entry name" value="ApeC"/>
    <property type="match status" value="1"/>
</dbReference>
<evidence type="ECO:0000256" key="10">
    <source>
        <dbReference type="PROSITE-ProRule" id="PRU00302"/>
    </source>
</evidence>
<evidence type="ECO:0000259" key="16">
    <source>
        <dbReference type="PROSITE" id="PS50923"/>
    </source>
</evidence>
<dbReference type="GO" id="GO:0006508">
    <property type="term" value="P:proteolysis"/>
    <property type="evidence" value="ECO:0007669"/>
    <property type="project" value="UniProtKB-KW"/>
</dbReference>
<dbReference type="Gene3D" id="3.10.100.10">
    <property type="entry name" value="Mannose-Binding Protein A, subunit A"/>
    <property type="match status" value="2"/>
</dbReference>
<dbReference type="SUPFAM" id="SSF55486">
    <property type="entry name" value="Metalloproteases ('zincins'), catalytic domain"/>
    <property type="match status" value="1"/>
</dbReference>
<dbReference type="Pfam" id="PF00051">
    <property type="entry name" value="Kringle"/>
    <property type="match status" value="1"/>
</dbReference>
<dbReference type="PROSITE" id="PS00615">
    <property type="entry name" value="C_TYPE_LECTIN_1"/>
    <property type="match status" value="2"/>
</dbReference>
<dbReference type="CDD" id="cd00041">
    <property type="entry name" value="CUB"/>
    <property type="match status" value="1"/>
</dbReference>
<dbReference type="InterPro" id="IPR038178">
    <property type="entry name" value="Kringle_sf"/>
</dbReference>
<keyword evidence="1 9" id="KW-0420">Kringle</keyword>
<evidence type="ECO:0000313" key="18">
    <source>
        <dbReference type="EMBL" id="GFO31145.1"/>
    </source>
</evidence>
<dbReference type="InterPro" id="IPR016187">
    <property type="entry name" value="CTDL_fold"/>
</dbReference>
<keyword evidence="10" id="KW-0768">Sushi</keyword>
<feature type="domain" description="CUB" evidence="13">
    <location>
        <begin position="576"/>
        <end position="684"/>
    </location>
</feature>
<evidence type="ECO:0000256" key="7">
    <source>
        <dbReference type="ARBA" id="ARBA00023049"/>
    </source>
</evidence>